<evidence type="ECO:0000256" key="6">
    <source>
        <dbReference type="ARBA" id="ARBA00022833"/>
    </source>
</evidence>
<dbReference type="CDD" id="cd09597">
    <property type="entry name" value="M4_TLP"/>
    <property type="match status" value="1"/>
</dbReference>
<evidence type="ECO:0000313" key="12">
    <source>
        <dbReference type="Proteomes" id="UP001501508"/>
    </source>
</evidence>
<dbReference type="Pfam" id="PF01447">
    <property type="entry name" value="Peptidase_M4"/>
    <property type="match status" value="1"/>
</dbReference>
<feature type="domain" description="FTP" evidence="10">
    <location>
        <begin position="91"/>
        <end position="141"/>
    </location>
</feature>
<gene>
    <name evidence="11" type="ORF">GCM10023091_22530</name>
</gene>
<evidence type="ECO:0000256" key="7">
    <source>
        <dbReference type="ARBA" id="ARBA00023049"/>
    </source>
</evidence>
<dbReference type="InterPro" id="IPR023612">
    <property type="entry name" value="Peptidase_M4"/>
</dbReference>
<dbReference type="InterPro" id="IPR001570">
    <property type="entry name" value="Peptidase_M4_C_domain"/>
</dbReference>
<sequence>MWKKLLPLGVASVLTATGALYAQKRDFGSSISNFATKTGAKVTTSKATGTPGFITVSAGRDIPLEGGTTTARAAAFLKENADIYGIRQGQDQLITLSTVRDQHGLEHVTVHQHYKGVPVFDGILKFHYDARMNLRSVNGNFIPDIMLEPNPSLTKEDAQSRAFRSVSAGKGVDPGELKAAKNTLYVFRKGLVQGFKGANYLVYEVEVTNEKDVREFLYIDAHTGVVVEQFTGIHGLNRRLYNQTYNPASPDANLLWKEGDEFPGALSTNVWQQSSVATAGHTYHFFKNAFGRTSYNGTDAPMISTHNNPTIDCPNANWNGVSANYCNGTASDDVVAHEWSHAYTEYTSGLVYGWQSGALNESFSDMWGETIDQLNGYMDENESSQTLRQPGCGSSTRWLLSEKATAFGGALRDMWDPNCKGDPGRVGDPLFYCWSEDGGGVHTNSGVPNHAYALLVDGGNYNNYQISGLGLTKAAHIMWRVQSQYLSKTSNFATFGNAMIAAANDLIGAALPALSTLENGASASGEVITLADVGEVQKVVQATELLLENNCGFPPLFAAVDPLCEGSKPASALFFENFESGLTNWTVSSTPGAPASWINRNWEIKENVYGKPGKAAFGPDPGYGDCTPATYQHGLLRLESPAISIPASANGPFMLSFTHLVAMEDLWSGGNIKYQIDNGSWIQVPDAAFVANAYNRSVNIGGQNPLEGQRAFSAGNDGDVKSDWGTSVIDLSSLGLTASQTIRLRWELGTSYCTGVEGWYLDDISVYTCASTPAVHFAEADATTHESAPALGSANCLDYSEKLVRVMIDKAPSGPVTLNLSVDPSSTAKEGATNDFTFSPSVVTLDAANLYRDIVVRINNDAYPEGAEVIKLKYTLNNNGSDGYAGLENQTHELTINDDDLPPGNSQNVLLSSGFDAGQAGWTIRNGGSDNTSWKRTTLTSGGSPIQLDPNGRVLFFCFGYAQSSTVTFDEILESPAFNALGQKDLKLSFRHYFLTYANSFNEQGIVQVWDGSAWQTIQTYCASGCAAPGTKGGWNSAPVTFSIPDQYVNPAMKIRFRYLAKDDYYWAIDDIKVTSSNVTTILAGTNTGNGDSQYLGPNETAVFYDPATGGVMAKIKNLSAHDYGCTTVEVDRAGIDATPWFGAYQITNKTFKVTPANPNPDGKYEITLYYKTEELPNFNGSAVKSMGKSAGGIGAGNQGSTSWAEVQSEAVFDADYSFTATFDSGFSGFGLSDAPPIGSLPVYLAGLTGVATNEGNLLNWSTASEVNSSHFAIEYSPNGKQFEQIGKIDNKGNTVETHHYSFLDTRHRNGLAYYRLRMVDSDGSFIHSPVISIASKRGNGLKFGPNPVTDVFSVALPDKKNQSVSLIVVNVSGQKVIDKPVIAVVNGTLKFNMSFLPTGYYQAVIEEGGTRHVIPLVKQ</sequence>
<evidence type="ECO:0000256" key="5">
    <source>
        <dbReference type="ARBA" id="ARBA00022801"/>
    </source>
</evidence>
<organism evidence="11 12">
    <name type="scientific">Ravibacter arvi</name>
    <dbReference type="NCBI Taxonomy" id="2051041"/>
    <lineage>
        <taxon>Bacteria</taxon>
        <taxon>Pseudomonadati</taxon>
        <taxon>Bacteroidota</taxon>
        <taxon>Cytophagia</taxon>
        <taxon>Cytophagales</taxon>
        <taxon>Spirosomataceae</taxon>
        <taxon>Ravibacter</taxon>
    </lineage>
</organism>
<keyword evidence="7" id="KW-0482">Metalloprotease</keyword>
<dbReference type="Gene3D" id="3.10.450.490">
    <property type="match status" value="1"/>
</dbReference>
<dbReference type="EMBL" id="BAABEY010000023">
    <property type="protein sequence ID" value="GAA4439804.1"/>
    <property type="molecule type" value="Genomic_DNA"/>
</dbReference>
<keyword evidence="4" id="KW-0732">Signal</keyword>
<proteinExistence type="inferred from homology"/>
<dbReference type="InterPro" id="IPR038081">
    <property type="entry name" value="CalX-like_sf"/>
</dbReference>
<dbReference type="SUPFAM" id="SSF141072">
    <property type="entry name" value="CalX-like"/>
    <property type="match status" value="1"/>
</dbReference>
<keyword evidence="6" id="KW-0862">Zinc</keyword>
<evidence type="ECO:0000256" key="3">
    <source>
        <dbReference type="ARBA" id="ARBA00022723"/>
    </source>
</evidence>
<dbReference type="Pfam" id="PF07504">
    <property type="entry name" value="FTP"/>
    <property type="match status" value="1"/>
</dbReference>
<evidence type="ECO:0000259" key="10">
    <source>
        <dbReference type="Pfam" id="PF07504"/>
    </source>
</evidence>
<dbReference type="RefSeq" id="WP_345028974.1">
    <property type="nucleotide sequence ID" value="NZ_BAABEY010000023.1"/>
</dbReference>
<feature type="domain" description="Peptidase M4 C-terminal" evidence="9">
    <location>
        <begin position="348"/>
        <end position="514"/>
    </location>
</feature>
<dbReference type="PANTHER" id="PTHR33794:SF1">
    <property type="entry name" value="BACILLOLYSIN"/>
    <property type="match status" value="1"/>
</dbReference>
<reference evidence="12" key="1">
    <citation type="journal article" date="2019" name="Int. J. Syst. Evol. Microbiol.">
        <title>The Global Catalogue of Microorganisms (GCM) 10K type strain sequencing project: providing services to taxonomists for standard genome sequencing and annotation.</title>
        <authorList>
            <consortium name="The Broad Institute Genomics Platform"/>
            <consortium name="The Broad Institute Genome Sequencing Center for Infectious Disease"/>
            <person name="Wu L."/>
            <person name="Ma J."/>
        </authorList>
    </citation>
    <scope>NUCLEOTIDE SEQUENCE [LARGE SCALE GENOMIC DNA]</scope>
    <source>
        <strain evidence="12">JCM 31920</strain>
    </source>
</reference>
<comment type="caution">
    <text evidence="11">The sequence shown here is derived from an EMBL/GenBank/DDBJ whole genome shotgun (WGS) entry which is preliminary data.</text>
</comment>
<accession>A0ABP8M1F2</accession>
<evidence type="ECO:0000256" key="2">
    <source>
        <dbReference type="ARBA" id="ARBA00022670"/>
    </source>
</evidence>
<dbReference type="PRINTS" id="PR00730">
    <property type="entry name" value="THERMOLYSIN"/>
</dbReference>
<dbReference type="Gene3D" id="1.10.390.10">
    <property type="entry name" value="Neutral Protease Domain 2"/>
    <property type="match status" value="1"/>
</dbReference>
<evidence type="ECO:0000313" key="11">
    <source>
        <dbReference type="EMBL" id="GAA4439804.1"/>
    </source>
</evidence>
<keyword evidence="3" id="KW-0479">Metal-binding</keyword>
<dbReference type="PANTHER" id="PTHR33794">
    <property type="entry name" value="BACILLOLYSIN"/>
    <property type="match status" value="1"/>
</dbReference>
<dbReference type="Gene3D" id="3.10.170.10">
    <property type="match status" value="1"/>
</dbReference>
<evidence type="ECO:0000259" key="9">
    <source>
        <dbReference type="Pfam" id="PF02868"/>
    </source>
</evidence>
<dbReference type="Gene3D" id="2.60.120.260">
    <property type="entry name" value="Galactose-binding domain-like"/>
    <property type="match status" value="1"/>
</dbReference>
<comment type="similarity">
    <text evidence="1">Belongs to the peptidase M4 family.</text>
</comment>
<evidence type="ECO:0000259" key="8">
    <source>
        <dbReference type="Pfam" id="PF01447"/>
    </source>
</evidence>
<keyword evidence="5" id="KW-0378">Hydrolase</keyword>
<dbReference type="SUPFAM" id="SSF55486">
    <property type="entry name" value="Metalloproteases ('zincins'), catalytic domain"/>
    <property type="match status" value="1"/>
</dbReference>
<dbReference type="InterPro" id="IPR013856">
    <property type="entry name" value="Peptidase_M4_domain"/>
</dbReference>
<protein>
    <submittedName>
        <fullName evidence="11">Uncharacterized protein</fullName>
    </submittedName>
</protein>
<keyword evidence="2" id="KW-0645">Protease</keyword>
<keyword evidence="12" id="KW-1185">Reference proteome</keyword>
<dbReference type="Proteomes" id="UP001501508">
    <property type="component" value="Unassembled WGS sequence"/>
</dbReference>
<evidence type="ECO:0000256" key="4">
    <source>
        <dbReference type="ARBA" id="ARBA00022729"/>
    </source>
</evidence>
<evidence type="ECO:0000256" key="1">
    <source>
        <dbReference type="ARBA" id="ARBA00009388"/>
    </source>
</evidence>
<feature type="domain" description="Peptidase M4" evidence="8">
    <location>
        <begin position="274"/>
        <end position="345"/>
    </location>
</feature>
<dbReference type="Pfam" id="PF02868">
    <property type="entry name" value="Peptidase_M4_C"/>
    <property type="match status" value="1"/>
</dbReference>
<dbReference type="InterPro" id="IPR011096">
    <property type="entry name" value="FTP_domain"/>
</dbReference>
<dbReference type="InterPro" id="IPR050728">
    <property type="entry name" value="Zinc_Metalloprotease_M4"/>
</dbReference>
<dbReference type="InterPro" id="IPR027268">
    <property type="entry name" value="Peptidase_M4/M1_CTD_sf"/>
</dbReference>
<name>A0ABP8M1F2_9BACT</name>
<dbReference type="Gene3D" id="2.60.40.2030">
    <property type="match status" value="1"/>
</dbReference>